<dbReference type="InterPro" id="IPR036525">
    <property type="entry name" value="Tubulin/FtsZ_GTPase_sf"/>
</dbReference>
<comment type="subcellular location">
    <subcellularLocation>
        <location evidence="4">Cytoplasm</location>
    </subcellularLocation>
    <text evidence="4">Assembles at midcell at the inner surface of the cytoplasmic membrane.</text>
</comment>
<evidence type="ECO:0000256" key="2">
    <source>
        <dbReference type="ARBA" id="ARBA00022741"/>
    </source>
</evidence>
<evidence type="ECO:0000256" key="4">
    <source>
        <dbReference type="HAMAP-Rule" id="MF_00909"/>
    </source>
</evidence>
<dbReference type="HAMAP" id="MF_00909">
    <property type="entry name" value="FtsZ"/>
    <property type="match status" value="1"/>
</dbReference>
<dbReference type="GO" id="GO:0005737">
    <property type="term" value="C:cytoplasm"/>
    <property type="evidence" value="ECO:0007669"/>
    <property type="project" value="UniProtKB-SubCell"/>
</dbReference>
<dbReference type="Gene3D" id="3.40.50.1440">
    <property type="entry name" value="Tubulin/FtsZ, GTPase domain"/>
    <property type="match status" value="1"/>
</dbReference>
<keyword evidence="4 6" id="KW-0717">Septation</keyword>
<reference evidence="9 10" key="1">
    <citation type="journal article" date="2016" name="Nat. Commun.">
        <title>Thousands of microbial genomes shed light on interconnected biogeochemical processes in an aquifer system.</title>
        <authorList>
            <person name="Anantharaman K."/>
            <person name="Brown C.T."/>
            <person name="Hug L.A."/>
            <person name="Sharon I."/>
            <person name="Castelle C.J."/>
            <person name="Probst A.J."/>
            <person name="Thomas B.C."/>
            <person name="Singh A."/>
            <person name="Wilkins M.J."/>
            <person name="Karaoz U."/>
            <person name="Brodie E.L."/>
            <person name="Williams K.H."/>
            <person name="Hubbard S.S."/>
            <person name="Banfield J.F."/>
        </authorList>
    </citation>
    <scope>NUCLEOTIDE SEQUENCE [LARGE SCALE GENOMIC DNA]</scope>
</reference>
<keyword evidence="4" id="KW-0963">Cytoplasm</keyword>
<dbReference type="InterPro" id="IPR045061">
    <property type="entry name" value="FtsZ/CetZ"/>
</dbReference>
<feature type="domain" description="Tubulin/FtsZ GTPase" evidence="7">
    <location>
        <begin position="13"/>
        <end position="205"/>
    </location>
</feature>
<dbReference type="InterPro" id="IPR018316">
    <property type="entry name" value="Tubulin/FtsZ_2-layer-sand-dom"/>
</dbReference>
<keyword evidence="3 4" id="KW-0342">GTP-binding</keyword>
<comment type="subunit">
    <text evidence="4">Homodimer. Polymerizes to form a dynamic ring structure in a strictly GTP-dependent manner. Interacts directly with several other division proteins.</text>
</comment>
<accession>A0A1F8DPW0</accession>
<dbReference type="PANTHER" id="PTHR30314:SF3">
    <property type="entry name" value="MITOCHONDRIAL DIVISION PROTEIN FSZA"/>
    <property type="match status" value="1"/>
</dbReference>
<dbReference type="InterPro" id="IPR037103">
    <property type="entry name" value="Tubulin/FtsZ-like_C"/>
</dbReference>
<evidence type="ECO:0000256" key="6">
    <source>
        <dbReference type="RuleBase" id="RU000631"/>
    </source>
</evidence>
<dbReference type="InterPro" id="IPR017975">
    <property type="entry name" value="Tubulin_CS"/>
</dbReference>
<dbReference type="PRINTS" id="PR00423">
    <property type="entry name" value="CELLDVISFTSZ"/>
</dbReference>
<evidence type="ECO:0000256" key="1">
    <source>
        <dbReference type="ARBA" id="ARBA00009690"/>
    </source>
</evidence>
<dbReference type="Pfam" id="PF12327">
    <property type="entry name" value="FtsZ_C"/>
    <property type="match status" value="1"/>
</dbReference>
<dbReference type="GO" id="GO:0051258">
    <property type="term" value="P:protein polymerization"/>
    <property type="evidence" value="ECO:0007669"/>
    <property type="project" value="UniProtKB-UniRule"/>
</dbReference>
<dbReference type="NCBIfam" id="TIGR00065">
    <property type="entry name" value="ftsZ"/>
    <property type="match status" value="1"/>
</dbReference>
<evidence type="ECO:0000256" key="3">
    <source>
        <dbReference type="ARBA" id="ARBA00023134"/>
    </source>
</evidence>
<dbReference type="InterPro" id="IPR008280">
    <property type="entry name" value="Tub_FtsZ_C"/>
</dbReference>
<dbReference type="AlphaFoldDB" id="A0A1F8DPW0"/>
<dbReference type="CDD" id="cd02201">
    <property type="entry name" value="FtsZ_type1"/>
    <property type="match status" value="1"/>
</dbReference>
<dbReference type="Proteomes" id="UP000178946">
    <property type="component" value="Unassembled WGS sequence"/>
</dbReference>
<organism evidence="9 10">
    <name type="scientific">Candidatus Wolfebacteria bacterium RIFCSPLOWO2_01_FULL_45_19</name>
    <dbReference type="NCBI Taxonomy" id="1802557"/>
    <lineage>
        <taxon>Bacteria</taxon>
        <taxon>Candidatus Wolfeibacteriota</taxon>
    </lineage>
</organism>
<dbReference type="SUPFAM" id="SSF55307">
    <property type="entry name" value="Tubulin C-terminal domain-like"/>
    <property type="match status" value="1"/>
</dbReference>
<dbReference type="Gene3D" id="3.30.1330.20">
    <property type="entry name" value="Tubulin/FtsZ, C-terminal domain"/>
    <property type="match status" value="1"/>
</dbReference>
<dbReference type="PANTHER" id="PTHR30314">
    <property type="entry name" value="CELL DIVISION PROTEIN FTSZ-RELATED"/>
    <property type="match status" value="1"/>
</dbReference>
<dbReference type="GO" id="GO:0003924">
    <property type="term" value="F:GTPase activity"/>
    <property type="evidence" value="ECO:0007669"/>
    <property type="project" value="UniProtKB-UniRule"/>
</dbReference>
<dbReference type="GO" id="GO:0005874">
    <property type="term" value="C:microtubule"/>
    <property type="evidence" value="ECO:0007669"/>
    <property type="project" value="InterPro"/>
</dbReference>
<dbReference type="InterPro" id="IPR003008">
    <property type="entry name" value="Tubulin_FtsZ_GTPase"/>
</dbReference>
<evidence type="ECO:0000259" key="7">
    <source>
        <dbReference type="SMART" id="SM00864"/>
    </source>
</evidence>
<sequence length="380" mass="40489">MKNKKKNASRRVQIKVIGVGGAGGNAVSRMVERNIRGVEFISINTDAQDLDFSLARKKIYIGKNLTKGLGTGMNPELGRQAAEENKQDILDAVKGADLIFITAGLGGGTGSGASPVVAELAKETGALTIAVVTKPFTFEGAQRNKIAQDAFVKIKEKVDATITIPNDRIFSVIQKDTPLIKAFGAIDDVLINAVQGITDIVSSPGLVNVDFADVKTIMQGTGTAIVGLGISSGQDRAMKAISQAAQSPLLETSIDGARGILLCLASNRDLKMAEVNDAAKVVAEAIDPSSKIIFGAYNDKRLKSGKLKITLIATGFNGISSNGSSTLFKFASEPSYRLTDSFKNDETKEELAGGSVKQAKEKQEKEEVWDIPTFLRKRKR</sequence>
<evidence type="ECO:0000313" key="10">
    <source>
        <dbReference type="Proteomes" id="UP000178946"/>
    </source>
</evidence>
<dbReference type="GO" id="GO:0043093">
    <property type="term" value="P:FtsZ-dependent cytokinesis"/>
    <property type="evidence" value="ECO:0007669"/>
    <property type="project" value="UniProtKB-UniRule"/>
</dbReference>
<proteinExistence type="inferred from homology"/>
<dbReference type="SMART" id="SM00864">
    <property type="entry name" value="Tubulin"/>
    <property type="match status" value="1"/>
</dbReference>
<feature type="domain" description="Tubulin/FtsZ 2-layer sandwich" evidence="8">
    <location>
        <begin position="207"/>
        <end position="325"/>
    </location>
</feature>
<dbReference type="FunFam" id="3.40.50.1440:FF:000001">
    <property type="entry name" value="Cell division protein FtsZ"/>
    <property type="match status" value="1"/>
</dbReference>
<comment type="caution">
    <text evidence="9">The sequence shown here is derived from an EMBL/GenBank/DDBJ whole genome shotgun (WGS) entry which is preliminary data.</text>
</comment>
<evidence type="ECO:0000256" key="5">
    <source>
        <dbReference type="NCBIfam" id="TIGR00065"/>
    </source>
</evidence>
<feature type="binding site" evidence="4">
    <location>
        <begin position="21"/>
        <end position="25"/>
    </location>
    <ligand>
        <name>GTP</name>
        <dbReference type="ChEBI" id="CHEBI:37565"/>
    </ligand>
</feature>
<evidence type="ECO:0000313" key="9">
    <source>
        <dbReference type="EMBL" id="OGM90650.1"/>
    </source>
</evidence>
<dbReference type="GO" id="GO:0005525">
    <property type="term" value="F:GTP binding"/>
    <property type="evidence" value="ECO:0007669"/>
    <property type="project" value="UniProtKB-UniRule"/>
</dbReference>
<dbReference type="GO" id="GO:0007017">
    <property type="term" value="P:microtubule-based process"/>
    <property type="evidence" value="ECO:0007669"/>
    <property type="project" value="InterPro"/>
</dbReference>
<gene>
    <name evidence="4" type="primary">ftsZ</name>
    <name evidence="9" type="ORF">A3A20_00900</name>
</gene>
<keyword evidence="4 6" id="KW-0132">Cell division</keyword>
<dbReference type="SUPFAM" id="SSF52490">
    <property type="entry name" value="Tubulin nucleotide-binding domain-like"/>
    <property type="match status" value="1"/>
</dbReference>
<keyword evidence="2 4" id="KW-0547">Nucleotide-binding</keyword>
<dbReference type="InterPro" id="IPR020805">
    <property type="entry name" value="Cell_div_FtsZ_CS"/>
</dbReference>
<dbReference type="GO" id="GO:0032153">
    <property type="term" value="C:cell division site"/>
    <property type="evidence" value="ECO:0007669"/>
    <property type="project" value="UniProtKB-UniRule"/>
</dbReference>
<dbReference type="EMBL" id="MGIR01000010">
    <property type="protein sequence ID" value="OGM90650.1"/>
    <property type="molecule type" value="Genomic_DNA"/>
</dbReference>
<dbReference type="GO" id="GO:0000917">
    <property type="term" value="P:division septum assembly"/>
    <property type="evidence" value="ECO:0007669"/>
    <property type="project" value="UniProtKB-KW"/>
</dbReference>
<feature type="binding site" evidence="4">
    <location>
        <position position="139"/>
    </location>
    <ligand>
        <name>GTP</name>
        <dbReference type="ChEBI" id="CHEBI:37565"/>
    </ligand>
</feature>
<comment type="function">
    <text evidence="4 6">Essential cell division protein that forms a contractile ring structure (Z ring) at the future cell division site. The regulation of the ring assembly controls the timing and the location of cell division. One of the functions of the FtsZ ring is to recruit other cell division proteins to the septum to produce a new cell wall between the dividing cells. Binds GTP and shows GTPase activity.</text>
</comment>
<dbReference type="InterPro" id="IPR000158">
    <property type="entry name" value="Cell_div_FtsZ"/>
</dbReference>
<dbReference type="InterPro" id="IPR024757">
    <property type="entry name" value="FtsZ_C"/>
</dbReference>
<keyword evidence="4 6" id="KW-0131">Cell cycle</keyword>
<feature type="binding site" evidence="4">
    <location>
        <position position="187"/>
    </location>
    <ligand>
        <name>GTP</name>
        <dbReference type="ChEBI" id="CHEBI:37565"/>
    </ligand>
</feature>
<dbReference type="STRING" id="1802557.A3A20_00900"/>
<feature type="binding site" evidence="4">
    <location>
        <begin position="108"/>
        <end position="110"/>
    </location>
    <ligand>
        <name>GTP</name>
        <dbReference type="ChEBI" id="CHEBI:37565"/>
    </ligand>
</feature>
<dbReference type="PROSITE" id="PS00227">
    <property type="entry name" value="TUBULIN"/>
    <property type="match status" value="1"/>
</dbReference>
<name>A0A1F8DPW0_9BACT</name>
<dbReference type="Pfam" id="PF00091">
    <property type="entry name" value="Tubulin"/>
    <property type="match status" value="1"/>
</dbReference>
<evidence type="ECO:0000259" key="8">
    <source>
        <dbReference type="SMART" id="SM00865"/>
    </source>
</evidence>
<protein>
    <recommendedName>
        <fullName evidence="4 5">Cell division protein FtsZ</fullName>
    </recommendedName>
</protein>
<comment type="similarity">
    <text evidence="1 4 6">Belongs to the FtsZ family.</text>
</comment>
<dbReference type="SMART" id="SM00865">
    <property type="entry name" value="Tubulin_C"/>
    <property type="match status" value="1"/>
</dbReference>
<dbReference type="PROSITE" id="PS01135">
    <property type="entry name" value="FTSZ_2"/>
    <property type="match status" value="1"/>
</dbReference>
<feature type="binding site" evidence="4">
    <location>
        <position position="143"/>
    </location>
    <ligand>
        <name>GTP</name>
        <dbReference type="ChEBI" id="CHEBI:37565"/>
    </ligand>
</feature>